<comment type="caution">
    <text evidence="2">The sequence shown here is derived from an EMBL/GenBank/DDBJ whole genome shotgun (WGS) entry which is preliminary data.</text>
</comment>
<accession>A0ABP0RXX9</accession>
<sequence length="404" mass="45045">MKFRRKTGKGKGMQGERAGKFSSWRAQARYQVSAALAARQGLHHGSHQRQLGAQRQLPSQSQSQFPRQLRGNATPGVSRQMYEMRAFEKFQQSLKRARVPPRSPDSAKDSAELSFLRHRIREERRRRASHVPPLLMLCAQKIAASLADLGEEELEWLSFFPVNVKEELLREASFLSLGKICDSAGPGVVGDRLVRELIDPAMETLMLSCSDVTDDFVQLIEPRLVHEQEEVEEEEEEEEDGEGDEGQRKDVEDGDKGREPGSASWEISALRTLESVSIRGLSQLRKLDISFCEQLTEDVMEPLGQACPGLQWLSLAGNFNRGDVFGPLVLQLGVVRSDDPGEVIRAEHCAEVAKVVALLLDDTRRFVMTLFSMRKLTTWSAPICWAAVATPSVARTTASDVSSS</sequence>
<dbReference type="EMBL" id="CAXAMM010042491">
    <property type="protein sequence ID" value="CAK9105219.1"/>
    <property type="molecule type" value="Genomic_DNA"/>
</dbReference>
<feature type="compositionally biased region" description="Acidic residues" evidence="1">
    <location>
        <begin position="229"/>
        <end position="244"/>
    </location>
</feature>
<dbReference type="SUPFAM" id="SSF52047">
    <property type="entry name" value="RNI-like"/>
    <property type="match status" value="1"/>
</dbReference>
<feature type="compositionally biased region" description="Basic and acidic residues" evidence="1">
    <location>
        <begin position="245"/>
        <end position="259"/>
    </location>
</feature>
<evidence type="ECO:0000313" key="2">
    <source>
        <dbReference type="EMBL" id="CAK9105219.1"/>
    </source>
</evidence>
<reference evidence="2 3" key="1">
    <citation type="submission" date="2024-02" db="EMBL/GenBank/DDBJ databases">
        <authorList>
            <person name="Chen Y."/>
            <person name="Shah S."/>
            <person name="Dougan E. K."/>
            <person name="Thang M."/>
            <person name="Chan C."/>
        </authorList>
    </citation>
    <scope>NUCLEOTIDE SEQUENCE [LARGE SCALE GENOMIC DNA]</scope>
</reference>
<dbReference type="InterPro" id="IPR032675">
    <property type="entry name" value="LRR_dom_sf"/>
</dbReference>
<name>A0ABP0RXX9_9DINO</name>
<evidence type="ECO:0000256" key="1">
    <source>
        <dbReference type="SAM" id="MobiDB-lite"/>
    </source>
</evidence>
<proteinExistence type="predicted"/>
<feature type="compositionally biased region" description="Polar residues" evidence="1">
    <location>
        <begin position="48"/>
        <end position="66"/>
    </location>
</feature>
<feature type="region of interest" description="Disordered" evidence="1">
    <location>
        <begin position="39"/>
        <end position="74"/>
    </location>
</feature>
<evidence type="ECO:0000313" key="3">
    <source>
        <dbReference type="Proteomes" id="UP001642464"/>
    </source>
</evidence>
<keyword evidence="3" id="KW-1185">Reference proteome</keyword>
<dbReference type="Gene3D" id="3.80.10.10">
    <property type="entry name" value="Ribonuclease Inhibitor"/>
    <property type="match status" value="1"/>
</dbReference>
<protein>
    <submittedName>
        <fullName evidence="2">F-box/LRR-repeat protein 13</fullName>
    </submittedName>
</protein>
<feature type="region of interest" description="Disordered" evidence="1">
    <location>
        <begin position="1"/>
        <end position="23"/>
    </location>
</feature>
<dbReference type="Proteomes" id="UP001642464">
    <property type="component" value="Unassembled WGS sequence"/>
</dbReference>
<gene>
    <name evidence="2" type="ORF">SCF082_LOCUS49044</name>
</gene>
<feature type="region of interest" description="Disordered" evidence="1">
    <location>
        <begin position="225"/>
        <end position="264"/>
    </location>
</feature>
<organism evidence="2 3">
    <name type="scientific">Durusdinium trenchii</name>
    <dbReference type="NCBI Taxonomy" id="1381693"/>
    <lineage>
        <taxon>Eukaryota</taxon>
        <taxon>Sar</taxon>
        <taxon>Alveolata</taxon>
        <taxon>Dinophyceae</taxon>
        <taxon>Suessiales</taxon>
        <taxon>Symbiodiniaceae</taxon>
        <taxon>Durusdinium</taxon>
    </lineage>
</organism>